<accession>S6CUG3</accession>
<dbReference type="KEGG" id="vg:16397165"/>
<reference evidence="1 2" key="2">
    <citation type="submission" date="2013-07" db="EMBL/GenBank/DDBJ databases">
        <title>Capsule no barrier: a novel phage that can lyse invasive capsulated strains of Streptococcus pneumoniae.</title>
        <authorList>
            <person name="Almaghrabi M.K."/>
            <person name="Neill D.R."/>
            <person name="Philippe D.L."/>
            <person name="Wheatley P."/>
            <person name="Kadioglu A."/>
            <person name="Clokie M.R.J."/>
        </authorList>
    </citation>
    <scope>NUCLEOTIDE SEQUENCE [LARGE SCALE GENOMIC DNA]</scope>
</reference>
<protein>
    <submittedName>
        <fullName evidence="1">Uncharacterized protein</fullName>
    </submittedName>
</protein>
<reference evidence="1 2" key="1">
    <citation type="submission" date="2012-07" db="EMBL/GenBank/DDBJ databases">
        <authorList>
            <person name="Clokie M."/>
        </authorList>
    </citation>
    <scope>NUCLEOTIDE SEQUENCE [LARGE SCALE GENOMIC DNA]</scope>
</reference>
<dbReference type="GeneID" id="16397165"/>
<evidence type="ECO:0000313" key="2">
    <source>
        <dbReference type="Proteomes" id="UP000014703"/>
    </source>
</evidence>
<dbReference type="EMBL" id="HE962497">
    <property type="protein sequence ID" value="CCJ09741.1"/>
    <property type="molecule type" value="Genomic_DNA"/>
</dbReference>
<dbReference type="OrthoDB" id="32931at10239"/>
<dbReference type="Proteomes" id="UP000014703">
    <property type="component" value="Segment"/>
</dbReference>
<dbReference type="RefSeq" id="YP_008320564.1">
    <property type="nucleotide sequence ID" value="NC_021868.1"/>
</dbReference>
<gene>
    <name evidence="1" type="primary">gp87</name>
    <name evidence="1" type="ORF">BN19_088</name>
</gene>
<organism evidence="1 2">
    <name type="scientific">Streptococcus phage SP-QS1</name>
    <dbReference type="NCBI Taxonomy" id="1208587"/>
    <lineage>
        <taxon>Viruses</taxon>
        <taxon>Duplodnaviria</taxon>
        <taxon>Heunggongvirae</taxon>
        <taxon>Uroviricota</taxon>
        <taxon>Caudoviricetes</taxon>
        <taxon>Saphexavirus</taxon>
        <taxon>Saphexavirus SPQS1</taxon>
    </lineage>
</organism>
<evidence type="ECO:0000313" key="1">
    <source>
        <dbReference type="EMBL" id="CCJ09741.1"/>
    </source>
</evidence>
<sequence length="103" mass="11927">MNNKKLIVSYLPSWDNKGTVYRQTVKVPSELLTTINTKINKAIEEKGHPTITDNFSYFFISPLKDDKNYTTNTTSKIIKYELGLLGVNVSRYLLDRNTIVEFY</sequence>
<name>S6CUG3_9CAUD</name>
<keyword evidence="2" id="KW-1185">Reference proteome</keyword>
<proteinExistence type="predicted"/>